<name>A0A0F9VY06_9ZZZZ</name>
<sequence>MTEWQYEEVLVGNTYRGFVIEGSRVVALVHHCVHVPEGLCLPSVADRDQYVVRSRKVLKGIVQRHNKVARLTEEIKRVGLVCCKQLYIPQMVELLSKLLKKFPGAR</sequence>
<accession>A0A0F9VY06</accession>
<evidence type="ECO:0000313" key="1">
    <source>
        <dbReference type="EMBL" id="KKN70608.1"/>
    </source>
</evidence>
<proteinExistence type="predicted"/>
<gene>
    <name evidence="1" type="ORF">LCGC14_0428810</name>
</gene>
<organism evidence="1">
    <name type="scientific">marine sediment metagenome</name>
    <dbReference type="NCBI Taxonomy" id="412755"/>
    <lineage>
        <taxon>unclassified sequences</taxon>
        <taxon>metagenomes</taxon>
        <taxon>ecological metagenomes</taxon>
    </lineage>
</organism>
<reference evidence="1" key="1">
    <citation type="journal article" date="2015" name="Nature">
        <title>Complex archaea that bridge the gap between prokaryotes and eukaryotes.</title>
        <authorList>
            <person name="Spang A."/>
            <person name="Saw J.H."/>
            <person name="Jorgensen S.L."/>
            <person name="Zaremba-Niedzwiedzka K."/>
            <person name="Martijn J."/>
            <person name="Lind A.E."/>
            <person name="van Eijk R."/>
            <person name="Schleper C."/>
            <person name="Guy L."/>
            <person name="Ettema T.J."/>
        </authorList>
    </citation>
    <scope>NUCLEOTIDE SEQUENCE</scope>
</reference>
<protein>
    <submittedName>
        <fullName evidence="1">Uncharacterized protein</fullName>
    </submittedName>
</protein>
<comment type="caution">
    <text evidence="1">The sequence shown here is derived from an EMBL/GenBank/DDBJ whole genome shotgun (WGS) entry which is preliminary data.</text>
</comment>
<dbReference type="EMBL" id="LAZR01000400">
    <property type="protein sequence ID" value="KKN70608.1"/>
    <property type="molecule type" value="Genomic_DNA"/>
</dbReference>
<dbReference type="AlphaFoldDB" id="A0A0F9VY06"/>